<dbReference type="AlphaFoldDB" id="A0A8R1UMD3"/>
<reference evidence="1" key="2">
    <citation type="submission" date="2022-06" db="UniProtKB">
        <authorList>
            <consortium name="EnsemblMetazoa"/>
        </authorList>
    </citation>
    <scope>IDENTIFICATION</scope>
    <source>
        <strain evidence="1">PS312</strain>
    </source>
</reference>
<dbReference type="EnsemblMetazoa" id="PPA29858.1">
    <property type="protein sequence ID" value="PPA29858.1"/>
    <property type="gene ID" value="WBGene00202727"/>
</dbReference>
<protein>
    <submittedName>
        <fullName evidence="1">Uncharacterized protein</fullName>
    </submittedName>
</protein>
<gene>
    <name evidence="1" type="primary">WBGene00202727</name>
</gene>
<evidence type="ECO:0000313" key="1">
    <source>
        <dbReference type="EnsemblMetazoa" id="PPA29858.1"/>
    </source>
</evidence>
<reference evidence="2" key="1">
    <citation type="journal article" date="2008" name="Nat. Genet.">
        <title>The Pristionchus pacificus genome provides a unique perspective on nematode lifestyle and parasitism.</title>
        <authorList>
            <person name="Dieterich C."/>
            <person name="Clifton S.W."/>
            <person name="Schuster L.N."/>
            <person name="Chinwalla A."/>
            <person name="Delehaunty K."/>
            <person name="Dinkelacker I."/>
            <person name="Fulton L."/>
            <person name="Fulton R."/>
            <person name="Godfrey J."/>
            <person name="Minx P."/>
            <person name="Mitreva M."/>
            <person name="Roeseler W."/>
            <person name="Tian H."/>
            <person name="Witte H."/>
            <person name="Yang S.P."/>
            <person name="Wilson R.K."/>
            <person name="Sommer R.J."/>
        </authorList>
    </citation>
    <scope>NUCLEOTIDE SEQUENCE [LARGE SCALE GENOMIC DNA]</scope>
    <source>
        <strain evidence="2">PS312</strain>
    </source>
</reference>
<sequence>MAHRREDDGPDTDQCLLLAIKLSPFFWSSYSGASKLSVRNRICTAITGGLEAILLLPIFRYGYGYGYGYPYYGCIGLIRCACINRHRRILDRLGYPVWKE</sequence>
<keyword evidence="2" id="KW-1185">Reference proteome</keyword>
<proteinExistence type="predicted"/>
<accession>A0A8R1UMD3</accession>
<evidence type="ECO:0000313" key="2">
    <source>
        <dbReference type="Proteomes" id="UP000005239"/>
    </source>
</evidence>
<organism evidence="1 2">
    <name type="scientific">Pristionchus pacificus</name>
    <name type="common">Parasitic nematode worm</name>
    <dbReference type="NCBI Taxonomy" id="54126"/>
    <lineage>
        <taxon>Eukaryota</taxon>
        <taxon>Metazoa</taxon>
        <taxon>Ecdysozoa</taxon>
        <taxon>Nematoda</taxon>
        <taxon>Chromadorea</taxon>
        <taxon>Rhabditida</taxon>
        <taxon>Rhabditina</taxon>
        <taxon>Diplogasteromorpha</taxon>
        <taxon>Diplogasteroidea</taxon>
        <taxon>Neodiplogasteridae</taxon>
        <taxon>Pristionchus</taxon>
    </lineage>
</organism>
<name>A0A8R1UMD3_PRIPA</name>
<dbReference type="Proteomes" id="UP000005239">
    <property type="component" value="Unassembled WGS sequence"/>
</dbReference>